<evidence type="ECO:0000256" key="1">
    <source>
        <dbReference type="SAM" id="MobiDB-lite"/>
    </source>
</evidence>
<dbReference type="SUPFAM" id="SSF52317">
    <property type="entry name" value="Class I glutamine amidotransferase-like"/>
    <property type="match status" value="1"/>
</dbReference>
<dbReference type="STRING" id="266940.Krad_0079"/>
<dbReference type="KEGG" id="kra:Krad_0079"/>
<dbReference type="InterPro" id="IPR029062">
    <property type="entry name" value="Class_I_gatase-like"/>
</dbReference>
<feature type="domain" description="DJ-1/PfpI" evidence="2">
    <location>
        <begin position="29"/>
        <end position="206"/>
    </location>
</feature>
<dbReference type="Pfam" id="PF01965">
    <property type="entry name" value="DJ-1_PfpI"/>
    <property type="match status" value="1"/>
</dbReference>
<sequence length="239" mass="24552">MAVPPLEAAVPRGHAAPVTATAPLPPSPRRVGLLLFDEVEVLDACGPFEVFSVANRVAARTGRPAPFEVVLVAAGEGAATSGVRARGGLRLGADVGVAQAPPCEVVLVPGGVVDAVAADPAVREWLRRSRDGAEVVASVCTGAFVLAAAGLLDEREVTTHWEDLADLRGRWPHLRVVEGVRFVDHGDLATSAGISAALDLALHLVARLAGEELAVATARQMDYAWRRGPAAGAPAGAPA</sequence>
<evidence type="ECO:0000313" key="3">
    <source>
        <dbReference type="EMBL" id="ABS01570.1"/>
    </source>
</evidence>
<dbReference type="Gene3D" id="3.40.50.880">
    <property type="match status" value="1"/>
</dbReference>
<dbReference type="Proteomes" id="UP000001116">
    <property type="component" value="Chromosome"/>
</dbReference>
<evidence type="ECO:0000259" key="2">
    <source>
        <dbReference type="Pfam" id="PF01965"/>
    </source>
</evidence>
<feature type="region of interest" description="Disordered" evidence="1">
    <location>
        <begin position="1"/>
        <end position="22"/>
    </location>
</feature>
<gene>
    <name evidence="3" type="ordered locus">Krad_0079</name>
</gene>
<dbReference type="InterPro" id="IPR052158">
    <property type="entry name" value="INH-QAR"/>
</dbReference>
<proteinExistence type="predicted"/>
<dbReference type="CDD" id="cd03139">
    <property type="entry name" value="GATase1_PfpI_2"/>
    <property type="match status" value="1"/>
</dbReference>
<dbReference type="EMBL" id="CP000750">
    <property type="protein sequence ID" value="ABS01570.1"/>
    <property type="molecule type" value="Genomic_DNA"/>
</dbReference>
<dbReference type="HOGENOM" id="CLU_000445_44_1_11"/>
<dbReference type="PANTHER" id="PTHR43130:SF3">
    <property type="entry name" value="HTH-TYPE TRANSCRIPTIONAL REGULATOR RV1931C"/>
    <property type="match status" value="1"/>
</dbReference>
<dbReference type="InterPro" id="IPR002818">
    <property type="entry name" value="DJ-1/PfpI"/>
</dbReference>
<dbReference type="AlphaFoldDB" id="A6W431"/>
<dbReference type="PANTHER" id="PTHR43130">
    <property type="entry name" value="ARAC-FAMILY TRANSCRIPTIONAL REGULATOR"/>
    <property type="match status" value="1"/>
</dbReference>
<name>A6W431_KINRD</name>
<dbReference type="eggNOG" id="COG4977">
    <property type="taxonomic scope" value="Bacteria"/>
</dbReference>
<organism evidence="3 4">
    <name type="scientific">Kineococcus radiotolerans (strain ATCC BAA-149 / DSM 14245 / SRS30216)</name>
    <dbReference type="NCBI Taxonomy" id="266940"/>
    <lineage>
        <taxon>Bacteria</taxon>
        <taxon>Bacillati</taxon>
        <taxon>Actinomycetota</taxon>
        <taxon>Actinomycetes</taxon>
        <taxon>Kineosporiales</taxon>
        <taxon>Kineosporiaceae</taxon>
        <taxon>Kineococcus</taxon>
    </lineage>
</organism>
<dbReference type="GO" id="GO:0006355">
    <property type="term" value="P:regulation of DNA-templated transcription"/>
    <property type="evidence" value="ECO:0007669"/>
    <property type="project" value="TreeGrafter"/>
</dbReference>
<protein>
    <submittedName>
        <fullName evidence="3">ThiJ/PfpI domain protein</fullName>
    </submittedName>
</protein>
<reference evidence="4" key="1">
    <citation type="journal article" date="2008" name="PLoS ONE">
        <title>Survival in nuclear waste, extreme resistance, and potential applications gleaned from the genome sequence of Kineococcus radiotolerans SRS30216.</title>
        <authorList>
            <person name="Bagwell C.E."/>
            <person name="Bhat S."/>
            <person name="Hawkins G.M."/>
            <person name="Smith B.W."/>
            <person name="Biswas T."/>
            <person name="Hoover T.R."/>
            <person name="Saunders E."/>
            <person name="Han C.S."/>
            <person name="Tsodikov O.V."/>
            <person name="Shimkets L.J."/>
        </authorList>
    </citation>
    <scope>NUCLEOTIDE SEQUENCE [LARGE SCALE GENOMIC DNA]</scope>
    <source>
        <strain evidence="4">ATCC BAA-149 / DSM 14245 / SRS30216</strain>
    </source>
</reference>
<evidence type="ECO:0000313" key="4">
    <source>
        <dbReference type="Proteomes" id="UP000001116"/>
    </source>
</evidence>
<accession>A6W431</accession>
<keyword evidence="4" id="KW-1185">Reference proteome</keyword>